<name>A0A3B0V1Z4_9ZZZZ</name>
<evidence type="ECO:0000313" key="2">
    <source>
        <dbReference type="EMBL" id="VAW30879.1"/>
    </source>
</evidence>
<gene>
    <name evidence="2" type="ORF">MNBD_CHLOROFLEXI01-1667</name>
</gene>
<accession>A0A3B0V1Z4</accession>
<dbReference type="EMBL" id="UOEU01000106">
    <property type="protein sequence ID" value="VAW30879.1"/>
    <property type="molecule type" value="Genomic_DNA"/>
</dbReference>
<dbReference type="InterPro" id="IPR014922">
    <property type="entry name" value="YdhG-like"/>
</dbReference>
<feature type="domain" description="YdhG-like" evidence="1">
    <location>
        <begin position="44"/>
        <end position="151"/>
    </location>
</feature>
<sequence>MTEDVNNLSENELMKKSNQAHNSSPLSEFSEVTAVFEAYPKPVREKLLALRQMILETAVSTPGVGEIIETLKWGQPSYLTVKPKSGTTIRIGVHKTEPGQIALYVHCQTSLIDSFRQLYPTQLSYEGNRAILLKLDEDFAQEALRHCITLALTYHLNKK</sequence>
<dbReference type="AlphaFoldDB" id="A0A3B0V1Z4"/>
<evidence type="ECO:0000259" key="1">
    <source>
        <dbReference type="Pfam" id="PF08818"/>
    </source>
</evidence>
<protein>
    <recommendedName>
        <fullName evidence="1">YdhG-like domain-containing protein</fullName>
    </recommendedName>
</protein>
<proteinExistence type="predicted"/>
<organism evidence="2">
    <name type="scientific">hydrothermal vent metagenome</name>
    <dbReference type="NCBI Taxonomy" id="652676"/>
    <lineage>
        <taxon>unclassified sequences</taxon>
        <taxon>metagenomes</taxon>
        <taxon>ecological metagenomes</taxon>
    </lineage>
</organism>
<reference evidence="2" key="1">
    <citation type="submission" date="2018-06" db="EMBL/GenBank/DDBJ databases">
        <authorList>
            <person name="Zhirakovskaya E."/>
        </authorList>
    </citation>
    <scope>NUCLEOTIDE SEQUENCE</scope>
</reference>
<dbReference type="Pfam" id="PF08818">
    <property type="entry name" value="DUF1801"/>
    <property type="match status" value="1"/>
</dbReference>
<dbReference type="SUPFAM" id="SSF159888">
    <property type="entry name" value="YdhG-like"/>
    <property type="match status" value="1"/>
</dbReference>